<comment type="caution">
    <text evidence="2">The sequence shown here is derived from an EMBL/GenBank/DDBJ whole genome shotgun (WGS) entry which is preliminary data.</text>
</comment>
<evidence type="ECO:0000313" key="3">
    <source>
        <dbReference type="Proteomes" id="UP000794436"/>
    </source>
</evidence>
<evidence type="ECO:0000256" key="1">
    <source>
        <dbReference type="SAM" id="Coils"/>
    </source>
</evidence>
<accession>A0A8K1CUX7</accession>
<feature type="coiled-coil region" evidence="1">
    <location>
        <begin position="39"/>
        <end position="83"/>
    </location>
</feature>
<name>A0A8K1CUX7_PYTOL</name>
<dbReference type="OrthoDB" id="160528at2759"/>
<evidence type="ECO:0000313" key="2">
    <source>
        <dbReference type="EMBL" id="TMW69709.1"/>
    </source>
</evidence>
<dbReference type="EMBL" id="SPLM01000001">
    <property type="protein sequence ID" value="TMW69709.1"/>
    <property type="molecule type" value="Genomic_DNA"/>
</dbReference>
<protein>
    <submittedName>
        <fullName evidence="2">Uncharacterized protein</fullName>
    </submittedName>
</protein>
<dbReference type="Proteomes" id="UP000794436">
    <property type="component" value="Unassembled WGS sequence"/>
</dbReference>
<dbReference type="AlphaFoldDB" id="A0A8K1CUX7"/>
<reference evidence="2" key="1">
    <citation type="submission" date="2019-03" db="EMBL/GenBank/DDBJ databases">
        <title>Long read genome sequence of the mycoparasitic Pythium oligandrum ATCC 38472 isolated from sugarbeet rhizosphere.</title>
        <authorList>
            <person name="Gaulin E."/>
        </authorList>
    </citation>
    <scope>NUCLEOTIDE SEQUENCE</scope>
    <source>
        <strain evidence="2">ATCC 38472_TT</strain>
    </source>
</reference>
<keyword evidence="1" id="KW-0175">Coiled coil</keyword>
<gene>
    <name evidence="2" type="ORF">Poli38472_001865</name>
</gene>
<organism evidence="2 3">
    <name type="scientific">Pythium oligandrum</name>
    <name type="common">Mycoparasitic fungus</name>
    <dbReference type="NCBI Taxonomy" id="41045"/>
    <lineage>
        <taxon>Eukaryota</taxon>
        <taxon>Sar</taxon>
        <taxon>Stramenopiles</taxon>
        <taxon>Oomycota</taxon>
        <taxon>Peronosporomycetes</taxon>
        <taxon>Pythiales</taxon>
        <taxon>Pythiaceae</taxon>
        <taxon>Pythium</taxon>
    </lineage>
</organism>
<sequence>MALETQSVWCLYPYKRCLEPRAIKPSGQLHKLCEHHRRQANKTQQRLEYRKRLRQLEEMQIQLDEELKRNAELEALARGATDASISDEGAIELTDEEMNILLQMLSD</sequence>
<proteinExistence type="predicted"/>
<keyword evidence="3" id="KW-1185">Reference proteome</keyword>